<evidence type="ECO:0000313" key="3">
    <source>
        <dbReference type="EMBL" id="KNC51257.1"/>
    </source>
</evidence>
<dbReference type="InterPro" id="IPR006746">
    <property type="entry name" value="26S_Psome_Rpn12"/>
</dbReference>
<dbReference type="GO" id="GO:0008541">
    <property type="term" value="C:proteasome regulatory particle, lid subcomplex"/>
    <property type="evidence" value="ECO:0007669"/>
    <property type="project" value="TreeGrafter"/>
</dbReference>
<dbReference type="GO" id="GO:0005634">
    <property type="term" value="C:nucleus"/>
    <property type="evidence" value="ECO:0007669"/>
    <property type="project" value="TreeGrafter"/>
</dbReference>
<dbReference type="GeneID" id="25566216"/>
<dbReference type="eggNOG" id="KOG3151">
    <property type="taxonomic scope" value="Eukaryota"/>
</dbReference>
<name>A0A0L0DFY5_THETB</name>
<dbReference type="GO" id="GO:0005829">
    <property type="term" value="C:cytosol"/>
    <property type="evidence" value="ECO:0007669"/>
    <property type="project" value="TreeGrafter"/>
</dbReference>
<dbReference type="OrthoDB" id="8775810at2759"/>
<dbReference type="STRING" id="461836.A0A0L0DFY5"/>
<dbReference type="EMBL" id="GL349466">
    <property type="protein sequence ID" value="KNC51257.1"/>
    <property type="molecule type" value="Genomic_DNA"/>
</dbReference>
<reference evidence="3 4" key="1">
    <citation type="submission" date="2010-05" db="EMBL/GenBank/DDBJ databases">
        <title>The Genome Sequence of Thecamonas trahens ATCC 50062.</title>
        <authorList>
            <consortium name="The Broad Institute Genome Sequencing Platform"/>
            <person name="Russ C."/>
            <person name="Cuomo C."/>
            <person name="Shea T."/>
            <person name="Young S.K."/>
            <person name="Zeng Q."/>
            <person name="Koehrsen M."/>
            <person name="Haas B."/>
            <person name="Borodovsky M."/>
            <person name="Guigo R."/>
            <person name="Alvarado L."/>
            <person name="Berlin A."/>
            <person name="Bochicchio J."/>
            <person name="Borenstein D."/>
            <person name="Chapman S."/>
            <person name="Chen Z."/>
            <person name="Freedman E."/>
            <person name="Gellesch M."/>
            <person name="Goldberg J."/>
            <person name="Griggs A."/>
            <person name="Gujja S."/>
            <person name="Heilman E."/>
            <person name="Heiman D."/>
            <person name="Hepburn T."/>
            <person name="Howarth C."/>
            <person name="Jen D."/>
            <person name="Larson L."/>
            <person name="Mehta T."/>
            <person name="Park D."/>
            <person name="Pearson M."/>
            <person name="Roberts A."/>
            <person name="Saif S."/>
            <person name="Shenoy N."/>
            <person name="Sisk P."/>
            <person name="Stolte C."/>
            <person name="Sykes S."/>
            <person name="Thomson T."/>
            <person name="Walk T."/>
            <person name="White J."/>
            <person name="Yandava C."/>
            <person name="Burger G."/>
            <person name="Gray M.W."/>
            <person name="Holland P.W.H."/>
            <person name="King N."/>
            <person name="Lang F.B.F."/>
            <person name="Roger A.J."/>
            <person name="Ruiz-Trillo I."/>
            <person name="Lander E."/>
            <person name="Nusbaum C."/>
        </authorList>
    </citation>
    <scope>NUCLEOTIDE SEQUENCE [LARGE SCALE GENOMIC DNA]</scope>
    <source>
        <strain evidence="3 4">ATCC 50062</strain>
    </source>
</reference>
<evidence type="ECO:0000313" key="4">
    <source>
        <dbReference type="Proteomes" id="UP000054408"/>
    </source>
</evidence>
<dbReference type="Gene3D" id="1.25.40.990">
    <property type="match status" value="1"/>
</dbReference>
<dbReference type="Pfam" id="PF10075">
    <property type="entry name" value="CSN8_PSD8_EIF3K"/>
    <property type="match status" value="1"/>
</dbReference>
<dbReference type="InterPro" id="IPR033464">
    <property type="entry name" value="CSN8_PSD8_EIF3K"/>
</dbReference>
<accession>A0A0L0DFY5</accession>
<dbReference type="GO" id="GO:0043161">
    <property type="term" value="P:proteasome-mediated ubiquitin-dependent protein catabolic process"/>
    <property type="evidence" value="ECO:0007669"/>
    <property type="project" value="TreeGrafter"/>
</dbReference>
<dbReference type="AlphaFoldDB" id="A0A0L0DFY5"/>
<dbReference type="RefSeq" id="XP_013756188.1">
    <property type="nucleotide sequence ID" value="XM_013900734.1"/>
</dbReference>
<proteinExistence type="predicted"/>
<evidence type="ECO:0000259" key="2">
    <source>
        <dbReference type="Pfam" id="PF10075"/>
    </source>
</evidence>
<keyword evidence="1" id="KW-0647">Proteasome</keyword>
<dbReference type="Proteomes" id="UP000054408">
    <property type="component" value="Unassembled WGS sequence"/>
</dbReference>
<sequence length="269" mass="29069">MSGVTAQFKAFQSEFEGKAPNYAKCTKLLNELKIALVEEGFLVPGASDGGETARAVLEYAVLLAVKQRETEAFERHMTQLAAYYADYRDVLAPSEKEAHMVSLHLLHVLTRDSEYPAPFHMLLETLPAAVLANPQVAAVVELEQLLNDGRYANVIEMTSQLAADASSYEAYFANKLRDAVKAEMAACVATAYADMPVARAKTLLVCESDAELAELAADFGWLIDAGVVHLRPGGTATTPTAAASAEAKVPSLRVISDMLGYARDLERIV</sequence>
<gene>
    <name evidence="3" type="ORF">AMSG_07259</name>
</gene>
<keyword evidence="4" id="KW-1185">Reference proteome</keyword>
<dbReference type="PANTHER" id="PTHR12387">
    <property type="entry name" value="26S PROTEASOME NON-ATPASE REGULATORY SUBUNIT 8"/>
    <property type="match status" value="1"/>
</dbReference>
<protein>
    <submittedName>
        <fullName evidence="3">Rpn12</fullName>
    </submittedName>
</protein>
<feature type="domain" description="CSN8/PSMD8/EIF3K" evidence="2">
    <location>
        <begin position="96"/>
        <end position="231"/>
    </location>
</feature>
<evidence type="ECO:0000256" key="1">
    <source>
        <dbReference type="ARBA" id="ARBA00022942"/>
    </source>
</evidence>
<dbReference type="OMA" id="HIMDGYF"/>
<dbReference type="PANTHER" id="PTHR12387:SF0">
    <property type="entry name" value="26S PROTEASOME NON-ATPASE REGULATORY SUBUNIT 8"/>
    <property type="match status" value="1"/>
</dbReference>
<organism evidence="3 4">
    <name type="scientific">Thecamonas trahens ATCC 50062</name>
    <dbReference type="NCBI Taxonomy" id="461836"/>
    <lineage>
        <taxon>Eukaryota</taxon>
        <taxon>Apusozoa</taxon>
        <taxon>Apusomonadida</taxon>
        <taxon>Apusomonadidae</taxon>
        <taxon>Thecamonas</taxon>
    </lineage>
</organism>